<dbReference type="EMBL" id="CP022991">
    <property type="protein sequence ID" value="ASW03343.1"/>
    <property type="molecule type" value="Genomic_DNA"/>
</dbReference>
<dbReference type="OrthoDB" id="8985337at2"/>
<dbReference type="AlphaFoldDB" id="A0A248VWT7"/>
<evidence type="ECO:0000256" key="2">
    <source>
        <dbReference type="ARBA" id="ARBA00023002"/>
    </source>
</evidence>
<keyword evidence="1" id="KW-0285">Flavoprotein</keyword>
<dbReference type="Proteomes" id="UP000215158">
    <property type="component" value="Plasmid pBN1"/>
</dbReference>
<dbReference type="RefSeq" id="WP_095423172.1">
    <property type="nucleotide sequence ID" value="NZ_CP022991.1"/>
</dbReference>
<evidence type="ECO:0000313" key="4">
    <source>
        <dbReference type="EMBL" id="ASW03343.1"/>
    </source>
</evidence>
<dbReference type="InterPro" id="IPR001155">
    <property type="entry name" value="OxRdtase_FMN_N"/>
</dbReference>
<dbReference type="InterPro" id="IPR013785">
    <property type="entry name" value="Aldolase_TIM"/>
</dbReference>
<evidence type="ECO:0000259" key="3">
    <source>
        <dbReference type="Pfam" id="PF00724"/>
    </source>
</evidence>
<sequence length="309" mass="33268">MALAPGLTVRNRVAMAPMTTWASNDDGTVSDEEETYYRRRAKDVGVVITGCTHVQENGVGFTGEFAAYEDRFIPSLKRLANAAKSGGACAILQIFHAGVKTLPALVSDVVAASEVEGEAGPFASAIVPRALQEEEILDVIEAFADATRRAIAAGFDGIELHGAHGFLIQNFFSPHSNRRVDQWGGSLENRMRFPLAVVEAVKRTIADHADRPFALGYRMSVEEGMDGRLSIGDSLELVPRLIGSGASYIHASLGSALDQRPATGSYDQSIVHILHTHINGRVPNVCIGLRANDGNDRKRKIGQPDKVAH</sequence>
<dbReference type="KEGG" id="parb:CJU94_34705"/>
<keyword evidence="5" id="KW-1185">Reference proteome</keyword>
<gene>
    <name evidence="4" type="ORF">CJU94_34705</name>
</gene>
<dbReference type="InterPro" id="IPR051799">
    <property type="entry name" value="NADH_flavin_oxidoreductase"/>
</dbReference>
<geneLocation type="plasmid" evidence="4 5">
    <name>pBN1</name>
</geneLocation>
<organism evidence="4 5">
    <name type="scientific">Paraburkholderia aromaticivorans</name>
    <dbReference type="NCBI Taxonomy" id="2026199"/>
    <lineage>
        <taxon>Bacteria</taxon>
        <taxon>Pseudomonadati</taxon>
        <taxon>Pseudomonadota</taxon>
        <taxon>Betaproteobacteria</taxon>
        <taxon>Burkholderiales</taxon>
        <taxon>Burkholderiaceae</taxon>
        <taxon>Paraburkholderia</taxon>
    </lineage>
</organism>
<evidence type="ECO:0000256" key="1">
    <source>
        <dbReference type="ARBA" id="ARBA00022630"/>
    </source>
</evidence>
<feature type="domain" description="NADH:flavin oxidoreductase/NADH oxidase N-terminal" evidence="3">
    <location>
        <begin position="8"/>
        <end position="233"/>
    </location>
</feature>
<protein>
    <submittedName>
        <fullName evidence="4">NADH:flavin oxidoreductase</fullName>
    </submittedName>
</protein>
<keyword evidence="2" id="KW-0560">Oxidoreductase</keyword>
<dbReference type="Gene3D" id="3.20.20.70">
    <property type="entry name" value="Aldolase class I"/>
    <property type="match status" value="1"/>
</dbReference>
<dbReference type="GO" id="GO:0010181">
    <property type="term" value="F:FMN binding"/>
    <property type="evidence" value="ECO:0007669"/>
    <property type="project" value="InterPro"/>
</dbReference>
<keyword evidence="4" id="KW-0614">Plasmid</keyword>
<dbReference type="PANTHER" id="PTHR43656">
    <property type="entry name" value="BINDING OXIDOREDUCTASE, PUTATIVE (AFU_ORTHOLOGUE AFUA_2G08260)-RELATED"/>
    <property type="match status" value="1"/>
</dbReference>
<dbReference type="Pfam" id="PF00724">
    <property type="entry name" value="Oxidored_FMN"/>
    <property type="match status" value="1"/>
</dbReference>
<proteinExistence type="predicted"/>
<evidence type="ECO:0000313" key="5">
    <source>
        <dbReference type="Proteomes" id="UP000215158"/>
    </source>
</evidence>
<name>A0A248VWT7_9BURK</name>
<dbReference type="GO" id="GO:0016491">
    <property type="term" value="F:oxidoreductase activity"/>
    <property type="evidence" value="ECO:0007669"/>
    <property type="project" value="UniProtKB-KW"/>
</dbReference>
<reference evidence="4 5" key="1">
    <citation type="submission" date="2017-08" db="EMBL/GenBank/DDBJ databases">
        <title>Identification and genetic characteristics of simultaneous BTEX- and naphthalene-degrading Paraburkholderia sp. BN5 isolated from petroleum-contaminated soil.</title>
        <authorList>
            <person name="Lee Y."/>
            <person name="Jeon C.O."/>
        </authorList>
    </citation>
    <scope>NUCLEOTIDE SEQUENCE [LARGE SCALE GENOMIC DNA]</scope>
    <source>
        <strain evidence="4 5">BN5</strain>
        <plasmid evidence="4 5">pBN1</plasmid>
    </source>
</reference>
<dbReference type="PANTHER" id="PTHR43656:SF2">
    <property type="entry name" value="BINDING OXIDOREDUCTASE, PUTATIVE (AFU_ORTHOLOGUE AFUA_2G08260)-RELATED"/>
    <property type="match status" value="1"/>
</dbReference>
<dbReference type="SUPFAM" id="SSF51395">
    <property type="entry name" value="FMN-linked oxidoreductases"/>
    <property type="match status" value="1"/>
</dbReference>
<accession>A0A248VWT7</accession>